<reference evidence="1 2" key="1">
    <citation type="submission" date="2017-07" db="EMBL/GenBank/DDBJ databases">
        <title>Complete genome sequence of Actinoalloteichus hoggarensis DSM 45943, type strain of Actinoalloteichus hoggarensis.</title>
        <authorList>
            <person name="Ruckert C."/>
            <person name="Nouioui I."/>
            <person name="Willmese J."/>
            <person name="van Wezel G."/>
            <person name="Klenk H.-P."/>
            <person name="Kalinowski J."/>
            <person name="Zotchev S.B."/>
        </authorList>
    </citation>
    <scope>NUCLEOTIDE SEQUENCE [LARGE SCALE GENOMIC DNA]</scope>
    <source>
        <strain evidence="1 2">DSM 45943</strain>
    </source>
</reference>
<dbReference type="Proteomes" id="UP000204221">
    <property type="component" value="Chromosome"/>
</dbReference>
<dbReference type="RefSeq" id="WP_157736732.1">
    <property type="nucleotide sequence ID" value="NZ_CP022521.1"/>
</dbReference>
<dbReference type="KEGG" id="ahg:AHOG_09335"/>
<dbReference type="OrthoDB" id="3692627at2"/>
<name>A0A221W1T3_9PSEU</name>
<gene>
    <name evidence="1" type="ORF">AHOG_09335</name>
</gene>
<evidence type="ECO:0000313" key="1">
    <source>
        <dbReference type="EMBL" id="ASO19511.1"/>
    </source>
</evidence>
<dbReference type="Pfam" id="PF14430">
    <property type="entry name" value="Imm1"/>
    <property type="match status" value="1"/>
</dbReference>
<sequence>MSLRTVLASAIDPDRWETTVVADPAEVELLVNRLASPAVSDAQIEHLGRPAYVDEDGESGPDHLVYAGVHDGRGYLDYIGARFGGDLPAVGILDGDPDSPEWQGAGHAFHRSSGVTLDSFHRLLVDLLRSGRPSERARWLDGEVHPTAPPAYHPAAGDR</sequence>
<dbReference type="InterPro" id="IPR025680">
    <property type="entry name" value="DddI"/>
</dbReference>
<dbReference type="EMBL" id="CP022521">
    <property type="protein sequence ID" value="ASO19511.1"/>
    <property type="molecule type" value="Genomic_DNA"/>
</dbReference>
<dbReference type="AlphaFoldDB" id="A0A221W1T3"/>
<evidence type="ECO:0000313" key="2">
    <source>
        <dbReference type="Proteomes" id="UP000204221"/>
    </source>
</evidence>
<keyword evidence="2" id="KW-1185">Reference proteome</keyword>
<organism evidence="1 2">
    <name type="scientific">Actinoalloteichus hoggarensis</name>
    <dbReference type="NCBI Taxonomy" id="1470176"/>
    <lineage>
        <taxon>Bacteria</taxon>
        <taxon>Bacillati</taxon>
        <taxon>Actinomycetota</taxon>
        <taxon>Actinomycetes</taxon>
        <taxon>Pseudonocardiales</taxon>
        <taxon>Pseudonocardiaceae</taxon>
        <taxon>Actinoalloteichus</taxon>
    </lineage>
</organism>
<accession>A0A221W1T3</accession>
<proteinExistence type="predicted"/>
<protein>
    <submittedName>
        <fullName evidence="1">Uncharacterized protein</fullName>
    </submittedName>
</protein>